<evidence type="ECO:0000256" key="3">
    <source>
        <dbReference type="ARBA" id="ARBA00023163"/>
    </source>
</evidence>
<organism evidence="5 6">
    <name type="scientific">Methanobrevibacter thaueri</name>
    <dbReference type="NCBI Taxonomy" id="190975"/>
    <lineage>
        <taxon>Archaea</taxon>
        <taxon>Methanobacteriati</taxon>
        <taxon>Methanobacteriota</taxon>
        <taxon>Methanomada group</taxon>
        <taxon>Methanobacteria</taxon>
        <taxon>Methanobacteriales</taxon>
        <taxon>Methanobacteriaceae</taxon>
        <taxon>Methanobrevibacter</taxon>
    </lineage>
</organism>
<evidence type="ECO:0000256" key="2">
    <source>
        <dbReference type="ARBA" id="ARBA00023125"/>
    </source>
</evidence>
<evidence type="ECO:0000256" key="1">
    <source>
        <dbReference type="ARBA" id="ARBA00023015"/>
    </source>
</evidence>
<evidence type="ECO:0000313" key="5">
    <source>
        <dbReference type="EMBL" id="MBE6500959.1"/>
    </source>
</evidence>
<dbReference type="PROSITE" id="PS51118">
    <property type="entry name" value="HTH_HXLR"/>
    <property type="match status" value="1"/>
</dbReference>
<protein>
    <submittedName>
        <fullName evidence="5">Helix-turn-helix transcriptional regulator</fullName>
    </submittedName>
</protein>
<dbReference type="SUPFAM" id="SSF46785">
    <property type="entry name" value="Winged helix' DNA-binding domain"/>
    <property type="match status" value="1"/>
</dbReference>
<keyword evidence="3" id="KW-0804">Transcription</keyword>
<dbReference type="Proteomes" id="UP000783037">
    <property type="component" value="Unassembled WGS sequence"/>
</dbReference>
<feature type="domain" description="HTH hxlR-type" evidence="4">
    <location>
        <begin position="10"/>
        <end position="108"/>
    </location>
</feature>
<dbReference type="InterPro" id="IPR002577">
    <property type="entry name" value="HTH_HxlR"/>
</dbReference>
<keyword evidence="2" id="KW-0238">DNA-binding</keyword>
<dbReference type="GO" id="GO:0003677">
    <property type="term" value="F:DNA binding"/>
    <property type="evidence" value="ECO:0007669"/>
    <property type="project" value="UniProtKB-KW"/>
</dbReference>
<keyword evidence="1" id="KW-0805">Transcription regulation</keyword>
<dbReference type="InterPro" id="IPR036388">
    <property type="entry name" value="WH-like_DNA-bd_sf"/>
</dbReference>
<gene>
    <name evidence="5" type="ORF">E7Z79_00795</name>
</gene>
<proteinExistence type="predicted"/>
<dbReference type="AlphaFoldDB" id="A0A8T3V7X2"/>
<evidence type="ECO:0000313" key="6">
    <source>
        <dbReference type="Proteomes" id="UP000783037"/>
    </source>
</evidence>
<dbReference type="PANTHER" id="PTHR33204:SF18">
    <property type="entry name" value="TRANSCRIPTIONAL REGULATORY PROTEIN"/>
    <property type="match status" value="1"/>
</dbReference>
<reference evidence="5" key="1">
    <citation type="submission" date="2019-04" db="EMBL/GenBank/DDBJ databases">
        <title>Evolution of Biomass-Degrading Anaerobic Consortia Revealed by Metagenomics.</title>
        <authorList>
            <person name="Peng X."/>
        </authorList>
    </citation>
    <scope>NUCLEOTIDE SEQUENCE</scope>
    <source>
        <strain evidence="5">SIG18</strain>
    </source>
</reference>
<dbReference type="Gene3D" id="1.10.10.10">
    <property type="entry name" value="Winged helix-like DNA-binding domain superfamily/Winged helix DNA-binding domain"/>
    <property type="match status" value="1"/>
</dbReference>
<evidence type="ECO:0000259" key="4">
    <source>
        <dbReference type="PROSITE" id="PS51118"/>
    </source>
</evidence>
<dbReference type="Pfam" id="PF01638">
    <property type="entry name" value="HxlR"/>
    <property type="match status" value="1"/>
</dbReference>
<name>A0A8T3V7X2_9EURY</name>
<sequence length="123" mass="14434">MNITKHVTSCPIELVVKLINKKWVIQIMRDLFFGKSRFHEFKEDKPDLSNKVLSHCLKDMENNGLIQKIVDKCDKKNVRYILTEKGKSLNKVIYEIAMVTVDSENYSDKIRNDLKTSFQENLL</sequence>
<accession>A0A8T3V7X2</accession>
<dbReference type="InterPro" id="IPR036390">
    <property type="entry name" value="WH_DNA-bd_sf"/>
</dbReference>
<dbReference type="PANTHER" id="PTHR33204">
    <property type="entry name" value="TRANSCRIPTIONAL REGULATOR, MARR FAMILY"/>
    <property type="match status" value="1"/>
</dbReference>
<dbReference type="EMBL" id="SUTK01000002">
    <property type="protein sequence ID" value="MBE6500959.1"/>
    <property type="molecule type" value="Genomic_DNA"/>
</dbReference>
<comment type="caution">
    <text evidence="5">The sequence shown here is derived from an EMBL/GenBank/DDBJ whole genome shotgun (WGS) entry which is preliminary data.</text>
</comment>
<dbReference type="RefSeq" id="WP_303738082.1">
    <property type="nucleotide sequence ID" value="NZ_SUTK01000002.1"/>
</dbReference>